<accession>A0ABU1Z142</accession>
<organism evidence="1 2">
    <name type="scientific">Pseudoglutamicibacter albus</name>
    <dbReference type="NCBI Taxonomy" id="98671"/>
    <lineage>
        <taxon>Bacteria</taxon>
        <taxon>Bacillati</taxon>
        <taxon>Actinomycetota</taxon>
        <taxon>Actinomycetes</taxon>
        <taxon>Micrococcales</taxon>
        <taxon>Micrococcaceae</taxon>
        <taxon>Pseudoglutamicibacter</taxon>
    </lineage>
</organism>
<protein>
    <submittedName>
        <fullName evidence="1">Uncharacterized protein</fullName>
    </submittedName>
</protein>
<name>A0ABU1Z142_9MICC</name>
<evidence type="ECO:0000313" key="1">
    <source>
        <dbReference type="EMBL" id="MDR7294333.1"/>
    </source>
</evidence>
<keyword evidence="2" id="KW-1185">Reference proteome</keyword>
<gene>
    <name evidence="1" type="ORF">J2S67_001601</name>
</gene>
<sequence length="72" mass="8062">MEPVVVKPEGEYCSDGFAGEPFPTVRRVEDPPDLALPVLTIGEPQRDTPDRDAVMLDDQRKRPTLTIDISLR</sequence>
<evidence type="ECO:0000313" key="2">
    <source>
        <dbReference type="Proteomes" id="UP001180715"/>
    </source>
</evidence>
<proteinExistence type="predicted"/>
<reference evidence="1" key="1">
    <citation type="submission" date="2023-07" db="EMBL/GenBank/DDBJ databases">
        <title>Sequencing the genomes of 1000 actinobacteria strains.</title>
        <authorList>
            <person name="Klenk H.-P."/>
        </authorList>
    </citation>
    <scope>NUCLEOTIDE SEQUENCE</scope>
    <source>
        <strain evidence="1">DSM 13068</strain>
    </source>
</reference>
<dbReference type="Proteomes" id="UP001180715">
    <property type="component" value="Unassembled WGS sequence"/>
</dbReference>
<comment type="caution">
    <text evidence="1">The sequence shown here is derived from an EMBL/GenBank/DDBJ whole genome shotgun (WGS) entry which is preliminary data.</text>
</comment>
<dbReference type="EMBL" id="JAVDXX010000001">
    <property type="protein sequence ID" value="MDR7294333.1"/>
    <property type="molecule type" value="Genomic_DNA"/>
</dbReference>